<dbReference type="InterPro" id="IPR022085">
    <property type="entry name" value="OpdG"/>
</dbReference>
<name>A0A4U0TQE6_9PEZI</name>
<dbReference type="InterPro" id="IPR053204">
    <property type="entry name" value="Oxopyrrolidines_Biosynth-assoc"/>
</dbReference>
<dbReference type="PANTHER" id="PTHR38797:SF4">
    <property type="entry name" value="NUCLEAR PORE COMPLEX PROTEIN NUP85"/>
    <property type="match status" value="1"/>
</dbReference>
<dbReference type="AlphaFoldDB" id="A0A4U0TQE6"/>
<evidence type="ECO:0000256" key="1">
    <source>
        <dbReference type="SAM" id="MobiDB-lite"/>
    </source>
</evidence>
<protein>
    <submittedName>
        <fullName evidence="2">Uncharacterized protein</fullName>
    </submittedName>
</protein>
<dbReference type="PANTHER" id="PTHR38797">
    <property type="entry name" value="NUCLEAR PORE COMPLEX PROTEIN NUP85-RELATED"/>
    <property type="match status" value="1"/>
</dbReference>
<organism evidence="2 3">
    <name type="scientific">Salinomyces thailandicus</name>
    <dbReference type="NCBI Taxonomy" id="706561"/>
    <lineage>
        <taxon>Eukaryota</taxon>
        <taxon>Fungi</taxon>
        <taxon>Dikarya</taxon>
        <taxon>Ascomycota</taxon>
        <taxon>Pezizomycotina</taxon>
        <taxon>Dothideomycetes</taxon>
        <taxon>Dothideomycetidae</taxon>
        <taxon>Mycosphaerellales</taxon>
        <taxon>Teratosphaeriaceae</taxon>
        <taxon>Salinomyces</taxon>
    </lineage>
</organism>
<comment type="caution">
    <text evidence="2">The sequence shown here is derived from an EMBL/GenBank/DDBJ whole genome shotgun (WGS) entry which is preliminary data.</text>
</comment>
<dbReference type="EMBL" id="NAJL01000045">
    <property type="protein sequence ID" value="TKA24331.1"/>
    <property type="molecule type" value="Genomic_DNA"/>
</dbReference>
<evidence type="ECO:0000313" key="2">
    <source>
        <dbReference type="EMBL" id="TKA24331.1"/>
    </source>
</evidence>
<feature type="region of interest" description="Disordered" evidence="1">
    <location>
        <begin position="1"/>
        <end position="30"/>
    </location>
</feature>
<reference evidence="2 3" key="1">
    <citation type="submission" date="2017-03" db="EMBL/GenBank/DDBJ databases">
        <title>Genomes of endolithic fungi from Antarctica.</title>
        <authorList>
            <person name="Coleine C."/>
            <person name="Masonjones S."/>
            <person name="Stajich J.E."/>
        </authorList>
    </citation>
    <scope>NUCLEOTIDE SEQUENCE [LARGE SCALE GENOMIC DNA]</scope>
    <source>
        <strain evidence="2 3">CCFEE 6315</strain>
    </source>
</reference>
<evidence type="ECO:0000313" key="3">
    <source>
        <dbReference type="Proteomes" id="UP000308549"/>
    </source>
</evidence>
<dbReference type="OrthoDB" id="5403091at2759"/>
<sequence length="294" mass="32461">MDEIIASRQRLSQETRPDIEADAADNDGEDSTGLWWSARSLIYGMSRRCVQNDDNELKKRLLDQDFWDLWHTIIAAARSTSANSPAQDRLVAQVLFARTLGALHTSTTSDGQRWADLPFLVPSLIQTWTALEHGPSTQRCNFAAFMARLLATDTCSLALVGLAISSFRVALEQPHTATSVAEDLPVLAEWLRLAAHALIGHIDSPSVAGVGTIDTSPGELAMQSGITSSGLNADRWRYWEKSLLELRESSDDAVKSLAKGVVSMMYSRATEVPSAIYETWNLENSRVNRKSRRS</sequence>
<feature type="compositionally biased region" description="Acidic residues" evidence="1">
    <location>
        <begin position="20"/>
        <end position="30"/>
    </location>
</feature>
<proteinExistence type="predicted"/>
<accession>A0A4U0TQE6</accession>
<dbReference type="Pfam" id="PF12311">
    <property type="entry name" value="DUF3632"/>
    <property type="match status" value="1"/>
</dbReference>
<keyword evidence="3" id="KW-1185">Reference proteome</keyword>
<dbReference type="Proteomes" id="UP000308549">
    <property type="component" value="Unassembled WGS sequence"/>
</dbReference>
<gene>
    <name evidence="2" type="ORF">B0A50_06801</name>
</gene>